<evidence type="ECO:0000256" key="14">
    <source>
        <dbReference type="SAM" id="Coils"/>
    </source>
</evidence>
<evidence type="ECO:0000256" key="12">
    <source>
        <dbReference type="ARBA" id="ARBA00023136"/>
    </source>
</evidence>
<dbReference type="Pfam" id="PF02518">
    <property type="entry name" value="HATPase_c"/>
    <property type="match status" value="1"/>
</dbReference>
<dbReference type="SUPFAM" id="SSF55874">
    <property type="entry name" value="ATPase domain of HSP90 chaperone/DNA topoisomerase II/histidine kinase"/>
    <property type="match status" value="1"/>
</dbReference>
<evidence type="ECO:0000259" key="15">
    <source>
        <dbReference type="PROSITE" id="PS50109"/>
    </source>
</evidence>
<dbReference type="InterPro" id="IPR004358">
    <property type="entry name" value="Sig_transdc_His_kin-like_C"/>
</dbReference>
<feature type="domain" description="PAC" evidence="17">
    <location>
        <begin position="74"/>
        <end position="133"/>
    </location>
</feature>
<evidence type="ECO:0000313" key="19">
    <source>
        <dbReference type="Proteomes" id="UP000220836"/>
    </source>
</evidence>
<keyword evidence="11" id="KW-0902">Two-component regulatory system</keyword>
<dbReference type="SMART" id="SM00388">
    <property type="entry name" value="HisKA"/>
    <property type="match status" value="1"/>
</dbReference>
<dbReference type="RefSeq" id="WP_245910873.1">
    <property type="nucleotide sequence ID" value="NZ_FXYH01000014.1"/>
</dbReference>
<dbReference type="EC" id="2.7.13.3" evidence="3"/>
<evidence type="ECO:0000313" key="18">
    <source>
        <dbReference type="EMBL" id="SMX47112.1"/>
    </source>
</evidence>
<keyword evidence="12" id="KW-0472">Membrane</keyword>
<sequence length="546" mass="59835">MFQGGSTFQKAVLDAVGQALFVLEVGDDGLPRYALMNRKGRSLTGFSPGEYEGKTALELFGGAVGEHAFALHKRVLEARVTQTYEVTLPYVQRTIYLNTTLEPIFNDAGILTHLVGTSNDVTSERELDMALELTKIAKEKAEEANQAKERFLANMSHEIRTPMNGILGISELLNETELDDQQALFSNTIYKSATALLKIINDVLDFSKIQADKISLQDQAFSLRDQVEDVGALLWSRADNKGIDLRTEYPETIPDTFIGDAHKIRQIILNLLGNAIKFTERGHIALGVSYRRDACLPLRISVSDTGPGIGDDQQNIIFSAFEQVDSTATRRVEGTGLGLAITKALVERMGGKITVASTLGQGSTFSIDLNLQIARDTKVLSRPPQAPLTSFRNKKTIQSASRTDALSTQPIQMMNGLRIIVADDNKTNQLLVEKILAPTGANLRFANNGQQVVEAYKSSRCDLILMDLSMPKLGGIEATHVIRAFEKKADWPACTIIALTANAQPSDVEACLAAGMNDFLTKPFRKKELLTLIKSSCSVLIEHGYD</sequence>
<dbReference type="PROSITE" id="PS50113">
    <property type="entry name" value="PAC"/>
    <property type="match status" value="1"/>
</dbReference>
<dbReference type="EMBL" id="FXYH01000014">
    <property type="protein sequence ID" value="SMX47112.1"/>
    <property type="molecule type" value="Genomic_DNA"/>
</dbReference>
<evidence type="ECO:0000256" key="6">
    <source>
        <dbReference type="ARBA" id="ARBA00022692"/>
    </source>
</evidence>
<dbReference type="CDD" id="cd16922">
    <property type="entry name" value="HATPase_EvgS-ArcB-TorS-like"/>
    <property type="match status" value="1"/>
</dbReference>
<dbReference type="CDD" id="cd17546">
    <property type="entry name" value="REC_hyHK_CKI1_RcsC-like"/>
    <property type="match status" value="1"/>
</dbReference>
<dbReference type="SMART" id="SM00448">
    <property type="entry name" value="REC"/>
    <property type="match status" value="1"/>
</dbReference>
<keyword evidence="19" id="KW-1185">Reference proteome</keyword>
<dbReference type="CDD" id="cd00130">
    <property type="entry name" value="PAS"/>
    <property type="match status" value="1"/>
</dbReference>
<evidence type="ECO:0000259" key="16">
    <source>
        <dbReference type="PROSITE" id="PS50110"/>
    </source>
</evidence>
<dbReference type="CDD" id="cd00082">
    <property type="entry name" value="HisKA"/>
    <property type="match status" value="1"/>
</dbReference>
<dbReference type="InterPro" id="IPR000014">
    <property type="entry name" value="PAS"/>
</dbReference>
<name>A0A238KY32_9RHOB</name>
<dbReference type="InterPro" id="IPR005467">
    <property type="entry name" value="His_kinase_dom"/>
</dbReference>
<keyword evidence="14" id="KW-0175">Coiled coil</keyword>
<dbReference type="Pfam" id="PF08448">
    <property type="entry name" value="PAS_4"/>
    <property type="match status" value="1"/>
</dbReference>
<dbReference type="InterPro" id="IPR000700">
    <property type="entry name" value="PAS-assoc_C"/>
</dbReference>
<evidence type="ECO:0000256" key="13">
    <source>
        <dbReference type="PROSITE-ProRule" id="PRU00169"/>
    </source>
</evidence>
<gene>
    <name evidence="18" type="primary">rpfC_2</name>
    <name evidence="18" type="ORF">PEV8663_03478</name>
</gene>
<keyword evidence="10" id="KW-1133">Transmembrane helix</keyword>
<feature type="coiled-coil region" evidence="14">
    <location>
        <begin position="130"/>
        <end position="158"/>
    </location>
</feature>
<dbReference type="InterPro" id="IPR035965">
    <property type="entry name" value="PAS-like_dom_sf"/>
</dbReference>
<dbReference type="PRINTS" id="PR00344">
    <property type="entry name" value="BCTRLSENSOR"/>
</dbReference>
<dbReference type="Pfam" id="PF00072">
    <property type="entry name" value="Response_reg"/>
    <property type="match status" value="1"/>
</dbReference>
<dbReference type="PROSITE" id="PS50110">
    <property type="entry name" value="RESPONSE_REGULATORY"/>
    <property type="match status" value="1"/>
</dbReference>
<accession>A0A238KY32</accession>
<keyword evidence="6" id="KW-0812">Transmembrane</keyword>
<dbReference type="SMART" id="SM00387">
    <property type="entry name" value="HATPase_c"/>
    <property type="match status" value="1"/>
</dbReference>
<keyword evidence="7" id="KW-0547">Nucleotide-binding</keyword>
<dbReference type="InterPro" id="IPR036097">
    <property type="entry name" value="HisK_dim/P_sf"/>
</dbReference>
<dbReference type="InterPro" id="IPR011006">
    <property type="entry name" value="CheY-like_superfamily"/>
</dbReference>
<dbReference type="PANTHER" id="PTHR45339">
    <property type="entry name" value="HYBRID SIGNAL TRANSDUCTION HISTIDINE KINASE J"/>
    <property type="match status" value="1"/>
</dbReference>
<dbReference type="InterPro" id="IPR013656">
    <property type="entry name" value="PAS_4"/>
</dbReference>
<dbReference type="AlphaFoldDB" id="A0A238KY32"/>
<dbReference type="GO" id="GO:0005524">
    <property type="term" value="F:ATP binding"/>
    <property type="evidence" value="ECO:0007669"/>
    <property type="project" value="UniProtKB-KW"/>
</dbReference>
<dbReference type="FunFam" id="3.30.565.10:FF:000010">
    <property type="entry name" value="Sensor histidine kinase RcsC"/>
    <property type="match status" value="1"/>
</dbReference>
<evidence type="ECO:0000256" key="1">
    <source>
        <dbReference type="ARBA" id="ARBA00000085"/>
    </source>
</evidence>
<reference evidence="18 19" key="1">
    <citation type="submission" date="2017-05" db="EMBL/GenBank/DDBJ databases">
        <authorList>
            <person name="Song R."/>
            <person name="Chenine A.L."/>
            <person name="Ruprecht R.M."/>
        </authorList>
    </citation>
    <scope>NUCLEOTIDE SEQUENCE [LARGE SCALE GENOMIC DNA]</scope>
    <source>
        <strain evidence="18 19">CECT 8663</strain>
    </source>
</reference>
<comment type="subcellular location">
    <subcellularLocation>
        <location evidence="2">Membrane</location>
    </subcellularLocation>
</comment>
<feature type="domain" description="Histidine kinase" evidence="15">
    <location>
        <begin position="154"/>
        <end position="373"/>
    </location>
</feature>
<dbReference type="Gene3D" id="3.30.565.10">
    <property type="entry name" value="Histidine kinase-like ATPase, C-terminal domain"/>
    <property type="match status" value="1"/>
</dbReference>
<dbReference type="FunFam" id="1.10.287.130:FF:000004">
    <property type="entry name" value="Ethylene receptor 1"/>
    <property type="match status" value="1"/>
</dbReference>
<dbReference type="InterPro" id="IPR003594">
    <property type="entry name" value="HATPase_dom"/>
</dbReference>
<dbReference type="GO" id="GO:0016020">
    <property type="term" value="C:membrane"/>
    <property type="evidence" value="ECO:0007669"/>
    <property type="project" value="UniProtKB-SubCell"/>
</dbReference>
<dbReference type="InterPro" id="IPR036890">
    <property type="entry name" value="HATPase_C_sf"/>
</dbReference>
<protein>
    <recommendedName>
        <fullName evidence="3">histidine kinase</fullName>
        <ecNumber evidence="3">2.7.13.3</ecNumber>
    </recommendedName>
</protein>
<dbReference type="Proteomes" id="UP000220836">
    <property type="component" value="Unassembled WGS sequence"/>
</dbReference>
<dbReference type="InterPro" id="IPR003661">
    <property type="entry name" value="HisK_dim/P_dom"/>
</dbReference>
<dbReference type="SUPFAM" id="SSF55785">
    <property type="entry name" value="PYP-like sensor domain (PAS domain)"/>
    <property type="match status" value="1"/>
</dbReference>
<comment type="catalytic activity">
    <reaction evidence="1">
        <text>ATP + protein L-histidine = ADP + protein N-phospho-L-histidine.</text>
        <dbReference type="EC" id="2.7.13.3"/>
    </reaction>
</comment>
<feature type="modified residue" description="4-aspartylphosphate" evidence="13">
    <location>
        <position position="467"/>
    </location>
</feature>
<evidence type="ECO:0000256" key="10">
    <source>
        <dbReference type="ARBA" id="ARBA00022989"/>
    </source>
</evidence>
<keyword evidence="8" id="KW-0418">Kinase</keyword>
<evidence type="ECO:0000256" key="5">
    <source>
        <dbReference type="ARBA" id="ARBA00022679"/>
    </source>
</evidence>
<keyword evidence="4 13" id="KW-0597">Phosphoprotein</keyword>
<proteinExistence type="predicted"/>
<evidence type="ECO:0000259" key="17">
    <source>
        <dbReference type="PROSITE" id="PS50113"/>
    </source>
</evidence>
<evidence type="ECO:0000256" key="11">
    <source>
        <dbReference type="ARBA" id="ARBA00023012"/>
    </source>
</evidence>
<keyword evidence="9" id="KW-0067">ATP-binding</keyword>
<evidence type="ECO:0000256" key="9">
    <source>
        <dbReference type="ARBA" id="ARBA00022840"/>
    </source>
</evidence>
<dbReference type="SUPFAM" id="SSF47384">
    <property type="entry name" value="Homodimeric domain of signal transducing histidine kinase"/>
    <property type="match status" value="1"/>
</dbReference>
<dbReference type="PANTHER" id="PTHR45339:SF1">
    <property type="entry name" value="HYBRID SIGNAL TRANSDUCTION HISTIDINE KINASE J"/>
    <property type="match status" value="1"/>
</dbReference>
<evidence type="ECO:0000256" key="7">
    <source>
        <dbReference type="ARBA" id="ARBA00022741"/>
    </source>
</evidence>
<feature type="domain" description="Response regulatory" evidence="16">
    <location>
        <begin position="418"/>
        <end position="537"/>
    </location>
</feature>
<keyword evidence="5 18" id="KW-0808">Transferase</keyword>
<dbReference type="Gene3D" id="1.10.287.130">
    <property type="match status" value="1"/>
</dbReference>
<evidence type="ECO:0000256" key="2">
    <source>
        <dbReference type="ARBA" id="ARBA00004370"/>
    </source>
</evidence>
<organism evidence="18 19">
    <name type="scientific">Pelagimonas varians</name>
    <dbReference type="NCBI Taxonomy" id="696760"/>
    <lineage>
        <taxon>Bacteria</taxon>
        <taxon>Pseudomonadati</taxon>
        <taxon>Pseudomonadota</taxon>
        <taxon>Alphaproteobacteria</taxon>
        <taxon>Rhodobacterales</taxon>
        <taxon>Roseobacteraceae</taxon>
        <taxon>Pelagimonas</taxon>
    </lineage>
</organism>
<dbReference type="Gene3D" id="3.40.50.2300">
    <property type="match status" value="1"/>
</dbReference>
<dbReference type="InterPro" id="IPR001789">
    <property type="entry name" value="Sig_transdc_resp-reg_receiver"/>
</dbReference>
<evidence type="ECO:0000256" key="8">
    <source>
        <dbReference type="ARBA" id="ARBA00022777"/>
    </source>
</evidence>
<dbReference type="SUPFAM" id="SSF52172">
    <property type="entry name" value="CheY-like"/>
    <property type="match status" value="1"/>
</dbReference>
<dbReference type="Pfam" id="PF00512">
    <property type="entry name" value="HisKA"/>
    <property type="match status" value="1"/>
</dbReference>
<dbReference type="GO" id="GO:0000155">
    <property type="term" value="F:phosphorelay sensor kinase activity"/>
    <property type="evidence" value="ECO:0007669"/>
    <property type="project" value="InterPro"/>
</dbReference>
<dbReference type="Gene3D" id="3.30.450.20">
    <property type="entry name" value="PAS domain"/>
    <property type="match status" value="1"/>
</dbReference>
<evidence type="ECO:0000256" key="3">
    <source>
        <dbReference type="ARBA" id="ARBA00012438"/>
    </source>
</evidence>
<dbReference type="PROSITE" id="PS50109">
    <property type="entry name" value="HIS_KIN"/>
    <property type="match status" value="1"/>
</dbReference>
<evidence type="ECO:0000256" key="4">
    <source>
        <dbReference type="ARBA" id="ARBA00022553"/>
    </source>
</evidence>